<evidence type="ECO:0000313" key="2">
    <source>
        <dbReference type="Proteomes" id="UP001274896"/>
    </source>
</evidence>
<dbReference type="EMBL" id="JAUCMX010000009">
    <property type="protein sequence ID" value="KAK3535481.1"/>
    <property type="molecule type" value="Genomic_DNA"/>
</dbReference>
<gene>
    <name evidence="1" type="ORF">QTP70_016903</name>
</gene>
<keyword evidence="2" id="KW-1185">Reference proteome</keyword>
<sequence>MVFKTRSSQKPGMTAKLTQRSLLLLRGCAVQPVDVFTDIFNISLSSAIVPTCHCHCPHAKEVFSVHSVLSVYRLQFNI</sequence>
<reference evidence="1" key="1">
    <citation type="submission" date="2023-06" db="EMBL/GenBank/DDBJ databases">
        <title>Male Hemibagrus guttatus genome.</title>
        <authorList>
            <person name="Bian C."/>
        </authorList>
    </citation>
    <scope>NUCLEOTIDE SEQUENCE</scope>
    <source>
        <strain evidence="1">Male_cb2023</strain>
        <tissue evidence="1">Muscle</tissue>
    </source>
</reference>
<protein>
    <submittedName>
        <fullName evidence="1">Uncharacterized protein</fullName>
    </submittedName>
</protein>
<proteinExistence type="predicted"/>
<dbReference type="Proteomes" id="UP001274896">
    <property type="component" value="Unassembled WGS sequence"/>
</dbReference>
<accession>A0AAE0QY23</accession>
<evidence type="ECO:0000313" key="1">
    <source>
        <dbReference type="EMBL" id="KAK3535481.1"/>
    </source>
</evidence>
<comment type="caution">
    <text evidence="1">The sequence shown here is derived from an EMBL/GenBank/DDBJ whole genome shotgun (WGS) entry which is preliminary data.</text>
</comment>
<name>A0AAE0QY23_9TELE</name>
<dbReference type="AlphaFoldDB" id="A0AAE0QY23"/>
<organism evidence="1 2">
    <name type="scientific">Hemibagrus guttatus</name>
    <dbReference type="NCBI Taxonomy" id="175788"/>
    <lineage>
        <taxon>Eukaryota</taxon>
        <taxon>Metazoa</taxon>
        <taxon>Chordata</taxon>
        <taxon>Craniata</taxon>
        <taxon>Vertebrata</taxon>
        <taxon>Euteleostomi</taxon>
        <taxon>Actinopterygii</taxon>
        <taxon>Neopterygii</taxon>
        <taxon>Teleostei</taxon>
        <taxon>Ostariophysi</taxon>
        <taxon>Siluriformes</taxon>
        <taxon>Bagridae</taxon>
        <taxon>Hemibagrus</taxon>
    </lineage>
</organism>